<evidence type="ECO:0000256" key="2">
    <source>
        <dbReference type="ARBA" id="ARBA00010400"/>
    </source>
</evidence>
<keyword evidence="4 5" id="KW-0732">Signal</keyword>
<feature type="chain" id="PRO_5028521228" description="RxLR effector protein" evidence="5">
    <location>
        <begin position="21"/>
        <end position="162"/>
    </location>
</feature>
<comment type="similarity">
    <text evidence="2 5">Belongs to the RxLR effector family.</text>
</comment>
<organism evidence="6 7">
    <name type="scientific">Phytophthora megakarya</name>
    <dbReference type="NCBI Taxonomy" id="4795"/>
    <lineage>
        <taxon>Eukaryota</taxon>
        <taxon>Sar</taxon>
        <taxon>Stramenopiles</taxon>
        <taxon>Oomycota</taxon>
        <taxon>Peronosporomycetes</taxon>
        <taxon>Peronosporales</taxon>
        <taxon>Peronosporaceae</taxon>
        <taxon>Phytophthora</taxon>
    </lineage>
</organism>
<dbReference type="OrthoDB" id="98107at2759"/>
<name>A0A225VXP8_9STRA</name>
<reference evidence="7" key="1">
    <citation type="submission" date="2017-03" db="EMBL/GenBank/DDBJ databases">
        <title>Phytopthora megakarya and P. palmivora, two closely related causual agents of cacao black pod achieved similar genome size and gene model numbers by different mechanisms.</title>
        <authorList>
            <person name="Ali S."/>
            <person name="Shao J."/>
            <person name="Larry D.J."/>
            <person name="Kronmiller B."/>
            <person name="Shen D."/>
            <person name="Strem M.D."/>
            <person name="Melnick R.L."/>
            <person name="Guiltinan M.J."/>
            <person name="Tyler B.M."/>
            <person name="Meinhardt L.W."/>
            <person name="Bailey B.A."/>
        </authorList>
    </citation>
    <scope>NUCLEOTIDE SEQUENCE [LARGE SCALE GENOMIC DNA]</scope>
    <source>
        <strain evidence="7">zdho120</strain>
    </source>
</reference>
<comment type="function">
    <text evidence="5">Effector that suppresses plant defense responses during pathogen infection.</text>
</comment>
<evidence type="ECO:0000313" key="7">
    <source>
        <dbReference type="Proteomes" id="UP000198211"/>
    </source>
</evidence>
<comment type="caution">
    <text evidence="6">The sequence shown here is derived from an EMBL/GenBank/DDBJ whole genome shotgun (WGS) entry which is preliminary data.</text>
</comment>
<accession>A0A225VXP8</accession>
<keyword evidence="7" id="KW-1185">Reference proteome</keyword>
<gene>
    <name evidence="6" type="ORF">PHMEG_00017589</name>
</gene>
<dbReference type="GO" id="GO:0005576">
    <property type="term" value="C:extracellular region"/>
    <property type="evidence" value="ECO:0007669"/>
    <property type="project" value="UniProtKB-SubCell"/>
</dbReference>
<sequence length="162" mass="18417">MRFYYVALAVMATFLASASAVTSDAMKNQGTQTETITIAETTDGVKRSLRIVDDEKNSVESLNDNEERAGVDVNQLMRTVQSKKGVIHHNVMEDLTKKIRKDILKTWLSQDISQKKFATRLGLNHITDENAVNYKWFAEHMNQFRTGKKPKKIPEGMIGDWP</sequence>
<evidence type="ECO:0000256" key="5">
    <source>
        <dbReference type="RuleBase" id="RU367124"/>
    </source>
</evidence>
<dbReference type="AlphaFoldDB" id="A0A225VXP8"/>
<proteinExistence type="inferred from homology"/>
<dbReference type="Pfam" id="PF16810">
    <property type="entry name" value="RXLR"/>
    <property type="match status" value="1"/>
</dbReference>
<comment type="subcellular location">
    <subcellularLocation>
        <location evidence="1 5">Secreted</location>
    </subcellularLocation>
</comment>
<dbReference type="Proteomes" id="UP000198211">
    <property type="component" value="Unassembled WGS sequence"/>
</dbReference>
<evidence type="ECO:0000256" key="1">
    <source>
        <dbReference type="ARBA" id="ARBA00004613"/>
    </source>
</evidence>
<evidence type="ECO:0000256" key="3">
    <source>
        <dbReference type="ARBA" id="ARBA00022525"/>
    </source>
</evidence>
<dbReference type="InterPro" id="IPR031825">
    <property type="entry name" value="RXLR"/>
</dbReference>
<dbReference type="EMBL" id="NBNE01002700">
    <property type="protein sequence ID" value="OWZ09668.1"/>
    <property type="molecule type" value="Genomic_DNA"/>
</dbReference>
<evidence type="ECO:0000256" key="4">
    <source>
        <dbReference type="ARBA" id="ARBA00022729"/>
    </source>
</evidence>
<feature type="signal peptide" evidence="5">
    <location>
        <begin position="1"/>
        <end position="20"/>
    </location>
</feature>
<evidence type="ECO:0000313" key="6">
    <source>
        <dbReference type="EMBL" id="OWZ09668.1"/>
    </source>
</evidence>
<keyword evidence="3 5" id="KW-0964">Secreted</keyword>
<comment type="domain">
    <text evidence="5">The RxLR-dEER motif acts to carry the protein into the host cell cytoplasm through binding to cell surface phosphatidylinositol-3-phosphate.</text>
</comment>
<protein>
    <recommendedName>
        <fullName evidence="5">RxLR effector protein</fullName>
    </recommendedName>
</protein>